<feature type="region of interest" description="Disordered" evidence="11">
    <location>
        <begin position="56"/>
        <end position="80"/>
    </location>
</feature>
<feature type="compositionally biased region" description="Polar residues" evidence="11">
    <location>
        <begin position="312"/>
        <end position="328"/>
    </location>
</feature>
<dbReference type="Pfam" id="PF00787">
    <property type="entry name" value="PX"/>
    <property type="match status" value="1"/>
</dbReference>
<reference evidence="15 16" key="1">
    <citation type="journal article" date="2020" name="bioRxiv">
        <title>Sequence and annotation of 42 cannabis genomes reveals extensive copy number variation in cannabinoid synthesis and pathogen resistance genes.</title>
        <authorList>
            <person name="Mckernan K.J."/>
            <person name="Helbert Y."/>
            <person name="Kane L.T."/>
            <person name="Ebling H."/>
            <person name="Zhang L."/>
            <person name="Liu B."/>
            <person name="Eaton Z."/>
            <person name="Mclaughlin S."/>
            <person name="Kingan S."/>
            <person name="Baybayan P."/>
            <person name="Concepcion G."/>
            <person name="Jordan M."/>
            <person name="Riva A."/>
            <person name="Barbazuk W."/>
            <person name="Harkins T."/>
        </authorList>
    </citation>
    <scope>NUCLEOTIDE SEQUENCE [LARGE SCALE GENOMIC DNA]</scope>
    <source>
        <strain evidence="15 16">cv. Jamaican Lion 4</strain>
        <strain evidence="14">Father</strain>
        <strain evidence="13">Mother</strain>
        <tissue evidence="13">Leaf</tissue>
    </source>
</reference>
<dbReference type="GO" id="GO:0015031">
    <property type="term" value="P:protein transport"/>
    <property type="evidence" value="ECO:0007669"/>
    <property type="project" value="UniProtKB-KW"/>
</dbReference>
<keyword evidence="16" id="KW-1185">Reference proteome</keyword>
<dbReference type="GO" id="GO:0005829">
    <property type="term" value="C:cytosol"/>
    <property type="evidence" value="ECO:0007669"/>
    <property type="project" value="UniProtKB-SubCell"/>
</dbReference>
<feature type="domain" description="PX" evidence="12">
    <location>
        <begin position="105"/>
        <end position="222"/>
    </location>
</feature>
<dbReference type="Proteomes" id="UP000583929">
    <property type="component" value="Unassembled WGS sequence"/>
</dbReference>
<protein>
    <recommendedName>
        <fullName evidence="12">PX domain-containing protein</fullName>
    </recommendedName>
</protein>
<evidence type="ECO:0000313" key="14">
    <source>
        <dbReference type="EMBL" id="KAF4387750.1"/>
    </source>
</evidence>
<keyword evidence="4" id="KW-0963">Cytoplasm</keyword>
<dbReference type="GO" id="GO:0035091">
    <property type="term" value="F:phosphatidylinositol binding"/>
    <property type="evidence" value="ECO:0007669"/>
    <property type="project" value="InterPro"/>
</dbReference>
<evidence type="ECO:0000256" key="2">
    <source>
        <dbReference type="ARBA" id="ARBA00004514"/>
    </source>
</evidence>
<evidence type="ECO:0000256" key="6">
    <source>
        <dbReference type="ARBA" id="ARBA00022927"/>
    </source>
</evidence>
<dbReference type="Proteomes" id="UP000525078">
    <property type="component" value="Unassembled WGS sequence"/>
</dbReference>
<dbReference type="AlphaFoldDB" id="A0A7J6FNV0"/>
<dbReference type="SMART" id="SM00312">
    <property type="entry name" value="PX"/>
    <property type="match status" value="1"/>
</dbReference>
<feature type="region of interest" description="Disordered" evidence="11">
    <location>
        <begin position="228"/>
        <end position="283"/>
    </location>
</feature>
<dbReference type="PROSITE" id="PS50195">
    <property type="entry name" value="PX"/>
    <property type="match status" value="1"/>
</dbReference>
<dbReference type="InterPro" id="IPR044588">
    <property type="entry name" value="EREX-like"/>
</dbReference>
<keyword evidence="5" id="KW-0967">Endosome</keyword>
<feature type="region of interest" description="Disordered" evidence="11">
    <location>
        <begin position="304"/>
        <end position="339"/>
    </location>
</feature>
<accession>A0A7J6FNV0</accession>
<evidence type="ECO:0000256" key="9">
    <source>
        <dbReference type="ARBA" id="ARBA00055681"/>
    </source>
</evidence>
<dbReference type="GO" id="GO:0010008">
    <property type="term" value="C:endosome membrane"/>
    <property type="evidence" value="ECO:0007669"/>
    <property type="project" value="UniProtKB-SubCell"/>
</dbReference>
<feature type="coiled-coil region" evidence="10">
    <location>
        <begin position="363"/>
        <end position="397"/>
    </location>
</feature>
<dbReference type="InterPro" id="IPR036871">
    <property type="entry name" value="PX_dom_sf"/>
</dbReference>
<evidence type="ECO:0000313" key="13">
    <source>
        <dbReference type="EMBL" id="KAF4372322.1"/>
    </source>
</evidence>
<keyword evidence="3" id="KW-0813">Transport</keyword>
<dbReference type="FunFam" id="3.30.1520.10:FF:000060">
    <property type="entry name" value="Phox (PX) domain-containing protein"/>
    <property type="match status" value="1"/>
</dbReference>
<proteinExistence type="predicted"/>
<evidence type="ECO:0000256" key="8">
    <source>
        <dbReference type="ARBA" id="ARBA00023136"/>
    </source>
</evidence>
<evidence type="ECO:0000256" key="4">
    <source>
        <dbReference type="ARBA" id="ARBA00022490"/>
    </source>
</evidence>
<dbReference type="PANTHER" id="PTHR46856">
    <property type="entry name" value="PX DOMAIN-CONTAINING PROTEIN EREL1-RELATED"/>
    <property type="match status" value="1"/>
</dbReference>
<dbReference type="Gene3D" id="3.30.1520.10">
    <property type="entry name" value="Phox-like domain"/>
    <property type="match status" value="1"/>
</dbReference>
<evidence type="ECO:0000313" key="15">
    <source>
        <dbReference type="Proteomes" id="UP000525078"/>
    </source>
</evidence>
<keyword evidence="7 10" id="KW-0175">Coiled coil</keyword>
<evidence type="ECO:0000313" key="16">
    <source>
        <dbReference type="Proteomes" id="UP000583929"/>
    </source>
</evidence>
<evidence type="ECO:0000256" key="10">
    <source>
        <dbReference type="SAM" id="Coils"/>
    </source>
</evidence>
<dbReference type="InterPro" id="IPR001683">
    <property type="entry name" value="PX_dom"/>
</dbReference>
<comment type="subcellular location">
    <subcellularLocation>
        <location evidence="2">Cytoplasm</location>
        <location evidence="2">Cytosol</location>
    </subcellularLocation>
    <subcellularLocation>
        <location evidence="1">Endosome membrane</location>
        <topology evidence="1">Peripheral membrane protein</topology>
    </subcellularLocation>
</comment>
<evidence type="ECO:0000259" key="12">
    <source>
        <dbReference type="PROSITE" id="PS50195"/>
    </source>
</evidence>
<keyword evidence="8" id="KW-0472">Membrane</keyword>
<dbReference type="SUPFAM" id="SSF64268">
    <property type="entry name" value="PX domain"/>
    <property type="match status" value="1"/>
</dbReference>
<dbReference type="EMBL" id="JAATIP010000105">
    <property type="protein sequence ID" value="KAF4372322.1"/>
    <property type="molecule type" value="Genomic_DNA"/>
</dbReference>
<feature type="compositionally biased region" description="Basic and acidic residues" evidence="11">
    <location>
        <begin position="263"/>
        <end position="277"/>
    </location>
</feature>
<gene>
    <name evidence="13" type="ORF">F8388_026995</name>
    <name evidence="14" type="ORF">G4B88_004077</name>
</gene>
<sequence>MNLYAHDLSLLDFNYGFSDSIDDSFSLRRTMLNSSFAHRDEDFYYDHRRTMKLHDAATRNSTAPPTHRHDGTSPLPLGMDWSPPPRKWEGRDSVWPHDPHSGWSYCCVIPSRTSMPKSRGSDPVVFYRVQVGIQSPEGVTTVRGILRRYNDFLKLFTELKKAFPSKKIPLAPPKKLLPIKSQEHLEQRRCSLEDWMEKLLSDIDLSRSFQIATFLELEAAVRSSFNDIDKQSSDGDSSTSGAVPPFLSQENSDMASNYGDEMSSEKSEIRMTPEGEGRVVATDQISESITNVKLLRLNGTEFIPEPVDSRASGHSQRPSTESIGSDSISDADLPGDPRNAYTSIDADLRIPGDVVATFPVNERNKLNRVLITLQQRLATAKADMEDLIARLNQESAVRQYLTTKVKDLEVELETTKQTCIENIQHTVFSEKEKFTQMQWDVEELQSKCMKLELQLKSEEEGKTRAESTKELIMDENKMLSQELDAVKEQLHNFRKHHEGLESKSKAELKLLVKEVKSLRKSQSELKEELSKQMKEKLKLERVVEKEKKKAELADAANEKLLHECEILRSRLDECSVSFLVEEEDKLVLDTSLPSDTIDLLTTSDNRIGLLLAEAQLLAQDMENLDESHTGKVNDNVNTLRKSEDKLRQILTDTLVDNAILRKQVNSVIRCALRTSSKDNDNEEDTTSRRSVLSKFLEN</sequence>
<dbReference type="PANTHER" id="PTHR46856:SF3">
    <property type="entry name" value="PX DOMAIN-CONTAINING PROTEIN EREX"/>
    <property type="match status" value="1"/>
</dbReference>
<keyword evidence="6" id="KW-0653">Protein transport</keyword>
<dbReference type="EMBL" id="JAATIQ010000077">
    <property type="protein sequence ID" value="KAF4387750.1"/>
    <property type="molecule type" value="Genomic_DNA"/>
</dbReference>
<evidence type="ECO:0000256" key="1">
    <source>
        <dbReference type="ARBA" id="ARBA00004481"/>
    </source>
</evidence>
<name>A0A7J6FNV0_CANSA</name>
<evidence type="ECO:0000256" key="3">
    <source>
        <dbReference type="ARBA" id="ARBA00022448"/>
    </source>
</evidence>
<feature type="coiled-coil region" evidence="10">
    <location>
        <begin position="441"/>
        <end position="563"/>
    </location>
</feature>
<comment type="function">
    <text evidence="9">Acts as an effector of RABF2A and RABF2B. Involved in vacuolar transport of storage proteins. Regulates membrane trafficking to protein storage vacuoles (PSVs). Binds specifically to phosphatidylinositol 3-monophosphate (PtdIns3P).</text>
</comment>
<feature type="region of interest" description="Disordered" evidence="11">
    <location>
        <begin position="676"/>
        <end position="698"/>
    </location>
</feature>
<evidence type="ECO:0000256" key="7">
    <source>
        <dbReference type="ARBA" id="ARBA00023054"/>
    </source>
</evidence>
<comment type="caution">
    <text evidence="13">The sequence shown here is derived from an EMBL/GenBank/DDBJ whole genome shotgun (WGS) entry which is preliminary data.</text>
</comment>
<organism evidence="13 15">
    <name type="scientific">Cannabis sativa</name>
    <name type="common">Hemp</name>
    <name type="synonym">Marijuana</name>
    <dbReference type="NCBI Taxonomy" id="3483"/>
    <lineage>
        <taxon>Eukaryota</taxon>
        <taxon>Viridiplantae</taxon>
        <taxon>Streptophyta</taxon>
        <taxon>Embryophyta</taxon>
        <taxon>Tracheophyta</taxon>
        <taxon>Spermatophyta</taxon>
        <taxon>Magnoliopsida</taxon>
        <taxon>eudicotyledons</taxon>
        <taxon>Gunneridae</taxon>
        <taxon>Pentapetalae</taxon>
        <taxon>rosids</taxon>
        <taxon>fabids</taxon>
        <taxon>Rosales</taxon>
        <taxon>Cannabaceae</taxon>
        <taxon>Cannabis</taxon>
    </lineage>
</organism>
<evidence type="ECO:0000256" key="11">
    <source>
        <dbReference type="SAM" id="MobiDB-lite"/>
    </source>
</evidence>
<evidence type="ECO:0000256" key="5">
    <source>
        <dbReference type="ARBA" id="ARBA00022753"/>
    </source>
</evidence>